<dbReference type="Pfam" id="PF12881">
    <property type="entry name" value="NUT"/>
    <property type="match status" value="1"/>
</dbReference>
<feature type="region of interest" description="Disordered" evidence="1">
    <location>
        <begin position="355"/>
        <end position="394"/>
    </location>
</feature>
<evidence type="ECO:0000259" key="2">
    <source>
        <dbReference type="Pfam" id="PF12881"/>
    </source>
</evidence>
<comment type="caution">
    <text evidence="3">The sequence shown here is derived from an EMBL/GenBank/DDBJ whole genome shotgun (WGS) entry which is preliminary data.</text>
</comment>
<evidence type="ECO:0000313" key="4">
    <source>
        <dbReference type="Proteomes" id="UP001187415"/>
    </source>
</evidence>
<sequence length="394" mass="43608">MVSLVEDCKQNNDTPNEVELQANTEDSKTECNISPGLLFSVDEETRELAFEEYMMIMDSLCPKIEQSQVNKTENEEEEGGESKKLEIENDSFLEYLNKLCSDENFVRMVGTTLNIDYLESLLSSDPEPIDLLALEKGDQQVLKLVKQEQSHPPFDSFSHPVAKETSVVTPEVRGRAQSPVLDPAAITLDTNVKEDGQNAAQTTRNAASEKGGSSCSPLLPSRYLEETLATDATPEYYKPFSSLSDICPSGSLFMDHSFKSYLPSSPNISLNSHMEARDNDASAEKSLATVSSQDILEEPSFLSDRENIQSSQMIQSVQLLGGLPFVETFSTTRVWEQHWEPPVVSRKDIADTVKADLSDDSQATDPSELSALAQKKPHPLLQTSTPNKQGREAM</sequence>
<evidence type="ECO:0000256" key="1">
    <source>
        <dbReference type="SAM" id="MobiDB-lite"/>
    </source>
</evidence>
<name>A0AA88MR44_CHASR</name>
<reference evidence="3" key="1">
    <citation type="submission" date="2023-07" db="EMBL/GenBank/DDBJ databases">
        <title>Chromosome-level Genome Assembly of Striped Snakehead (Channa striata).</title>
        <authorList>
            <person name="Liu H."/>
        </authorList>
    </citation>
    <scope>NUCLEOTIDE SEQUENCE</scope>
    <source>
        <strain evidence="3">Gz</strain>
        <tissue evidence="3">Muscle</tissue>
    </source>
</reference>
<protein>
    <recommendedName>
        <fullName evidence="2">Nuclear Testis protein N-terminal domain-containing protein</fullName>
    </recommendedName>
</protein>
<keyword evidence="4" id="KW-1185">Reference proteome</keyword>
<organism evidence="3 4">
    <name type="scientific">Channa striata</name>
    <name type="common">Snakehead murrel</name>
    <name type="synonym">Ophicephalus striatus</name>
    <dbReference type="NCBI Taxonomy" id="64152"/>
    <lineage>
        <taxon>Eukaryota</taxon>
        <taxon>Metazoa</taxon>
        <taxon>Chordata</taxon>
        <taxon>Craniata</taxon>
        <taxon>Vertebrata</taxon>
        <taxon>Euteleostomi</taxon>
        <taxon>Actinopterygii</taxon>
        <taxon>Neopterygii</taxon>
        <taxon>Teleostei</taxon>
        <taxon>Neoteleostei</taxon>
        <taxon>Acanthomorphata</taxon>
        <taxon>Anabantaria</taxon>
        <taxon>Anabantiformes</taxon>
        <taxon>Channoidei</taxon>
        <taxon>Channidae</taxon>
        <taxon>Channa</taxon>
    </lineage>
</organism>
<evidence type="ECO:0000313" key="3">
    <source>
        <dbReference type="EMBL" id="KAK2841924.1"/>
    </source>
</evidence>
<gene>
    <name evidence="3" type="ORF">Q5P01_012124</name>
</gene>
<feature type="domain" description="Nuclear Testis protein N-terminal" evidence="2">
    <location>
        <begin position="49"/>
        <end position="136"/>
    </location>
</feature>
<feature type="region of interest" description="Disordered" evidence="1">
    <location>
        <begin position="190"/>
        <end position="219"/>
    </location>
</feature>
<dbReference type="InterPro" id="IPR024309">
    <property type="entry name" value="NUT_N"/>
</dbReference>
<proteinExistence type="predicted"/>
<accession>A0AA88MR44</accession>
<feature type="compositionally biased region" description="Polar residues" evidence="1">
    <location>
        <begin position="198"/>
        <end position="216"/>
    </location>
</feature>
<dbReference type="EMBL" id="JAUPFM010000009">
    <property type="protein sequence ID" value="KAK2841924.1"/>
    <property type="molecule type" value="Genomic_DNA"/>
</dbReference>
<dbReference type="AlphaFoldDB" id="A0AA88MR44"/>
<dbReference type="Proteomes" id="UP001187415">
    <property type="component" value="Unassembled WGS sequence"/>
</dbReference>